<dbReference type="GO" id="GO:0035438">
    <property type="term" value="F:cyclic-di-GMP binding"/>
    <property type="evidence" value="ECO:0007669"/>
    <property type="project" value="InterPro"/>
</dbReference>
<dbReference type="InterPro" id="IPR001646">
    <property type="entry name" value="5peptide_repeat"/>
</dbReference>
<organism evidence="2 3">
    <name type="scientific">Niveispirillum lacus</name>
    <dbReference type="NCBI Taxonomy" id="1981099"/>
    <lineage>
        <taxon>Bacteria</taxon>
        <taxon>Pseudomonadati</taxon>
        <taxon>Pseudomonadota</taxon>
        <taxon>Alphaproteobacteria</taxon>
        <taxon>Rhodospirillales</taxon>
        <taxon>Azospirillaceae</taxon>
        <taxon>Niveispirillum</taxon>
    </lineage>
</organism>
<dbReference type="InterPro" id="IPR051082">
    <property type="entry name" value="Pentapeptide-BTB/POZ_domain"/>
</dbReference>
<comment type="caution">
    <text evidence="2">The sequence shown here is derived from an EMBL/GenBank/DDBJ whole genome shotgun (WGS) entry which is preliminary data.</text>
</comment>
<dbReference type="InterPro" id="IPR009875">
    <property type="entry name" value="PilZ_domain"/>
</dbReference>
<evidence type="ECO:0000259" key="1">
    <source>
        <dbReference type="Pfam" id="PF07238"/>
    </source>
</evidence>
<accession>A0A255Z169</accession>
<evidence type="ECO:0000313" key="2">
    <source>
        <dbReference type="EMBL" id="OYQ35202.1"/>
    </source>
</evidence>
<dbReference type="EMBL" id="NOXU01000026">
    <property type="protein sequence ID" value="OYQ35202.1"/>
    <property type="molecule type" value="Genomic_DNA"/>
</dbReference>
<proteinExistence type="predicted"/>
<dbReference type="Pfam" id="PF00805">
    <property type="entry name" value="Pentapeptide"/>
    <property type="match status" value="4"/>
</dbReference>
<dbReference type="PANTHER" id="PTHR14136:SF17">
    <property type="entry name" value="BTB_POZ DOMAIN-CONTAINING PROTEIN KCTD9"/>
    <property type="match status" value="1"/>
</dbReference>
<dbReference type="Proteomes" id="UP000216998">
    <property type="component" value="Unassembled WGS sequence"/>
</dbReference>
<evidence type="ECO:0000313" key="3">
    <source>
        <dbReference type="Proteomes" id="UP000216998"/>
    </source>
</evidence>
<feature type="domain" description="PilZ" evidence="1">
    <location>
        <begin position="398"/>
        <end position="487"/>
    </location>
</feature>
<sequence length="494" mass="51878">MTTTTTPARDVEFLRKEFQMHRLWLDGKGGRRAELAFQDLSGLTLKGARLAEAKLAGANLSGCNLEGADLARADLFGADLEGAELTGANLMGADLRGANLHRATLNDVILRGADFRSGTLSDSSGATKRDGAAVLTEARLERAILCSAKLTGCDLTGADLMDADLAGADLSKCVMLGVDLTGANLMGAQLAGTMVDSEMLSRGKHLPDGVTTMIASPTRRRIPSAELSALINGHEQWIETGGAKGARLDLDMAELDPLVLHGRNLAGARLRRCRLVSADWADNRLEMADLSYSDLSQSVLDGSVLAGATLRRANLSGAHLAGVDLTAQALSGGRTWPANLDGANLRGADLTNAVLSGAILRKADLAGAIVTGVNMRGADLAGATRAGDGDAKQRRRLRRFVQPPLAVGSRKGTARTRNWSFGGLALDADTTLYQEGELLTLLVAAPGAGEPVPVQARVMALDVATRSVSVKFEPLTPELKTYLNGLVAPRYRLG</sequence>
<dbReference type="Pfam" id="PF07238">
    <property type="entry name" value="PilZ"/>
    <property type="match status" value="1"/>
</dbReference>
<name>A0A255Z169_9PROT</name>
<gene>
    <name evidence="2" type="ORF">CHU95_08185</name>
</gene>
<dbReference type="AlphaFoldDB" id="A0A255Z169"/>
<reference evidence="2 3" key="1">
    <citation type="submission" date="2017-07" db="EMBL/GenBank/DDBJ databases">
        <title>Niveispirillum cyanobacteriorum sp. nov., isolated from cyanobacterial aggregates in a eutrophic lake.</title>
        <authorList>
            <person name="Cai H."/>
        </authorList>
    </citation>
    <scope>NUCLEOTIDE SEQUENCE [LARGE SCALE GENOMIC DNA]</scope>
    <source>
        <strain evidence="3">TH1-14</strain>
    </source>
</reference>
<keyword evidence="3" id="KW-1185">Reference proteome</keyword>
<dbReference type="PANTHER" id="PTHR14136">
    <property type="entry name" value="BTB_POZ DOMAIN-CONTAINING PROTEIN KCTD9"/>
    <property type="match status" value="1"/>
</dbReference>
<dbReference type="SUPFAM" id="SSF141571">
    <property type="entry name" value="Pentapeptide repeat-like"/>
    <property type="match status" value="2"/>
</dbReference>
<dbReference type="Gene3D" id="2.160.20.80">
    <property type="entry name" value="E3 ubiquitin-protein ligase SopA"/>
    <property type="match status" value="3"/>
</dbReference>
<dbReference type="RefSeq" id="WP_094455576.1">
    <property type="nucleotide sequence ID" value="NZ_NOXU01000026.1"/>
</dbReference>
<protein>
    <recommendedName>
        <fullName evidence="1">PilZ domain-containing protein</fullName>
    </recommendedName>
</protein>
<dbReference type="OrthoDB" id="7293822at2"/>
<dbReference type="Gene3D" id="2.40.10.220">
    <property type="entry name" value="predicted glycosyltransferase like domains"/>
    <property type="match status" value="1"/>
</dbReference>